<evidence type="ECO:0000256" key="3">
    <source>
        <dbReference type="PROSITE-ProRule" id="PRU00339"/>
    </source>
</evidence>
<dbReference type="PROSITE" id="PS50005">
    <property type="entry name" value="TPR"/>
    <property type="match status" value="1"/>
</dbReference>
<dbReference type="AlphaFoldDB" id="A0A0N1EGZ0"/>
<evidence type="ECO:0000256" key="2">
    <source>
        <dbReference type="ARBA" id="ARBA00022803"/>
    </source>
</evidence>
<dbReference type="Pfam" id="PF07719">
    <property type="entry name" value="TPR_2"/>
    <property type="match status" value="1"/>
</dbReference>
<dbReference type="PANTHER" id="PTHR23082">
    <property type="entry name" value="TRANSCRIPTION INITIATION FACTOR IIIC TFIIIC , POLYPEPTIDE 3-RELATED"/>
    <property type="match status" value="1"/>
</dbReference>
<comment type="caution">
    <text evidence="4">The sequence shown here is derived from an EMBL/GenBank/DDBJ whole genome shotgun (WGS) entry which is preliminary data.</text>
</comment>
<dbReference type="Proteomes" id="UP000037997">
    <property type="component" value="Unassembled WGS sequence"/>
</dbReference>
<dbReference type="SMART" id="SM00028">
    <property type="entry name" value="TPR"/>
    <property type="match status" value="3"/>
</dbReference>
<dbReference type="EMBL" id="JNOC01000080">
    <property type="protein sequence ID" value="KPH54847.1"/>
    <property type="molecule type" value="Genomic_DNA"/>
</dbReference>
<sequence>MIDYAKCCFANGAYRESLMICENILRQNAFDPQAIELASISSLKLKDARCYDYCRRAYEGRTNSFYLAFNLAMAAKEVGRFQESRSILENLVKLQNNPLQWQCLRELASVYRLEGMLDNAYQAYVLLLQQTPKDLDLWNEVSSLYMQANPQKALQTCIECHNKLLEIIKQLEENPNNGDSKENLASLDDIPEYKKPLQERLDKTTNAKLPEQINPEIQAIRNFLNTALDLKIAKLFFLTRQDQEAIKYYEMLQIPNSQNAEFWRNFAYTLECQGRYEDARQAYENAISINPHPTYKFDLAYLLMRLGDIKENWQAGVELYENRLFYAASETFAPNLYQQAFDAFKQDQKCFEGKKIFVYCEQGFGDTLMYCRLLERVCESAEEVLFLPQSAMYPFFRYCLKQLRADGDTIFAKLKVLNALPKNFDYALPICSLPFFYQVDSLETINALKSPIVPLAKTAKKNAKKTIGFYWYSEFTHREKTSRNFPVELFLEAFEGLDYKIVSLQFGADGLPKKIENRGKNFQSWLDTYDALADIDYLVGIDSSPGHLGMLLGIPTIMVIDSRFDWRFGRYEKPTPLFYENMKDKVKFVIYKNHQETKEELHNVLKELKASK</sequence>
<dbReference type="InterPro" id="IPR039340">
    <property type="entry name" value="Tfc4/TFIIIC-102/Sfc4"/>
</dbReference>
<dbReference type="RefSeq" id="WP_054195837.1">
    <property type="nucleotide sequence ID" value="NZ_JNOA01000073.1"/>
</dbReference>
<dbReference type="SUPFAM" id="SSF53756">
    <property type="entry name" value="UDP-Glycosyltransferase/glycogen phosphorylase"/>
    <property type="match status" value="1"/>
</dbReference>
<organism evidence="4 5">
    <name type="scientific">Helicobacter pullorum</name>
    <dbReference type="NCBI Taxonomy" id="35818"/>
    <lineage>
        <taxon>Bacteria</taxon>
        <taxon>Pseudomonadati</taxon>
        <taxon>Campylobacterota</taxon>
        <taxon>Epsilonproteobacteria</taxon>
        <taxon>Campylobacterales</taxon>
        <taxon>Helicobacteraceae</taxon>
        <taxon>Helicobacter</taxon>
    </lineage>
</organism>
<evidence type="ECO:0000256" key="1">
    <source>
        <dbReference type="ARBA" id="ARBA00022737"/>
    </source>
</evidence>
<evidence type="ECO:0000313" key="5">
    <source>
        <dbReference type="Proteomes" id="UP000037997"/>
    </source>
</evidence>
<evidence type="ECO:0000313" key="4">
    <source>
        <dbReference type="EMBL" id="KPH54847.1"/>
    </source>
</evidence>
<accession>A0A0N1EGZ0</accession>
<keyword evidence="2 3" id="KW-0802">TPR repeat</keyword>
<dbReference type="InterPro" id="IPR019734">
    <property type="entry name" value="TPR_rpt"/>
</dbReference>
<proteinExistence type="predicted"/>
<dbReference type="Gene3D" id="1.25.40.10">
    <property type="entry name" value="Tetratricopeptide repeat domain"/>
    <property type="match status" value="2"/>
</dbReference>
<name>A0A0N1EGZ0_9HELI</name>
<evidence type="ECO:0008006" key="6">
    <source>
        <dbReference type="Google" id="ProtNLM"/>
    </source>
</evidence>
<reference evidence="4 5" key="1">
    <citation type="submission" date="2014-06" db="EMBL/GenBank/DDBJ databases">
        <title>Helicobacter pullorum isolates in fresh chicken meat - phenotypic and genotypic features.</title>
        <authorList>
            <person name="Borges V."/>
            <person name="Santos A."/>
            <person name="Correia C.B."/>
            <person name="Saraiva M."/>
            <person name="Menard A."/>
            <person name="Vieira L."/>
            <person name="Sampaio D.A."/>
            <person name="Gomes J.P."/>
            <person name="Oleastro M."/>
        </authorList>
    </citation>
    <scope>NUCLEOTIDE SEQUENCE [LARGE SCALE GENOMIC DNA]</scope>
    <source>
        <strain evidence="4 5">229334/12</strain>
    </source>
</reference>
<dbReference type="GO" id="GO:0000127">
    <property type="term" value="C:transcription factor TFIIIC complex"/>
    <property type="evidence" value="ECO:0007669"/>
    <property type="project" value="TreeGrafter"/>
</dbReference>
<dbReference type="STRING" id="35818.HPU229336_06865"/>
<dbReference type="PATRIC" id="fig|35818.11.peg.2433"/>
<feature type="repeat" description="TPR" evidence="3">
    <location>
        <begin position="260"/>
        <end position="293"/>
    </location>
</feature>
<dbReference type="PANTHER" id="PTHR23082:SF0">
    <property type="entry name" value="GENERAL TRANSCRIPTION FACTOR 3C POLYPEPTIDE 3"/>
    <property type="match status" value="1"/>
</dbReference>
<gene>
    <name evidence="4" type="ORF">HPU229334_12305</name>
</gene>
<dbReference type="Pfam" id="PF13432">
    <property type="entry name" value="TPR_16"/>
    <property type="match status" value="1"/>
</dbReference>
<dbReference type="InterPro" id="IPR013105">
    <property type="entry name" value="TPR_2"/>
</dbReference>
<dbReference type="SUPFAM" id="SSF48452">
    <property type="entry name" value="TPR-like"/>
    <property type="match status" value="1"/>
</dbReference>
<protein>
    <recommendedName>
        <fullName evidence="6">TPR repeat-containing protein</fullName>
    </recommendedName>
</protein>
<dbReference type="GO" id="GO:0006383">
    <property type="term" value="P:transcription by RNA polymerase III"/>
    <property type="evidence" value="ECO:0007669"/>
    <property type="project" value="InterPro"/>
</dbReference>
<keyword evidence="1" id="KW-0677">Repeat</keyword>
<dbReference type="InterPro" id="IPR011990">
    <property type="entry name" value="TPR-like_helical_dom_sf"/>
</dbReference>